<proteinExistence type="predicted"/>
<dbReference type="InterPro" id="IPR008567">
    <property type="entry name" value="BKACE"/>
</dbReference>
<protein>
    <submittedName>
        <fullName evidence="5">Uncharacterized protein (DUF849 family)</fullName>
    </submittedName>
</protein>
<dbReference type="EMBL" id="JACBZT010000001">
    <property type="protein sequence ID" value="NYJ07567.1"/>
    <property type="molecule type" value="Genomic_DNA"/>
</dbReference>
<keyword evidence="2" id="KW-0808">Transferase</keyword>
<comment type="caution">
    <text evidence="5">The sequence shown here is derived from an EMBL/GenBank/DDBJ whole genome shotgun (WGS) entry which is preliminary data.</text>
</comment>
<dbReference type="Proteomes" id="UP000541969">
    <property type="component" value="Unassembled WGS sequence"/>
</dbReference>
<dbReference type="RefSeq" id="WP_179719511.1">
    <property type="nucleotide sequence ID" value="NZ_JACBZT010000001.1"/>
</dbReference>
<evidence type="ECO:0000313" key="6">
    <source>
        <dbReference type="Proteomes" id="UP000541969"/>
    </source>
</evidence>
<evidence type="ECO:0000256" key="2">
    <source>
        <dbReference type="ARBA" id="ARBA00022679"/>
    </source>
</evidence>
<dbReference type="InterPro" id="IPR013785">
    <property type="entry name" value="Aldolase_TIM"/>
</dbReference>
<comment type="cofactor">
    <cofactor evidence="1">
        <name>Zn(2+)</name>
        <dbReference type="ChEBI" id="CHEBI:29105"/>
    </cofactor>
</comment>
<name>A0A853CJ46_9ACTN</name>
<organism evidence="5 6">
    <name type="scientific">Petropleomorpha daqingensis</name>
    <dbReference type="NCBI Taxonomy" id="2026353"/>
    <lineage>
        <taxon>Bacteria</taxon>
        <taxon>Bacillati</taxon>
        <taxon>Actinomycetota</taxon>
        <taxon>Actinomycetes</taxon>
        <taxon>Geodermatophilales</taxon>
        <taxon>Geodermatophilaceae</taxon>
        <taxon>Petropleomorpha</taxon>
    </lineage>
</organism>
<evidence type="ECO:0000256" key="1">
    <source>
        <dbReference type="ARBA" id="ARBA00001947"/>
    </source>
</evidence>
<keyword evidence="3" id="KW-0479">Metal-binding</keyword>
<evidence type="ECO:0000256" key="3">
    <source>
        <dbReference type="ARBA" id="ARBA00022723"/>
    </source>
</evidence>
<gene>
    <name evidence="5" type="ORF">GGQ55_003845</name>
</gene>
<dbReference type="Gene3D" id="3.20.20.70">
    <property type="entry name" value="Aldolase class I"/>
    <property type="match status" value="1"/>
</dbReference>
<dbReference type="GO" id="GO:0046872">
    <property type="term" value="F:metal ion binding"/>
    <property type="evidence" value="ECO:0007669"/>
    <property type="project" value="UniProtKB-KW"/>
</dbReference>
<dbReference type="AlphaFoldDB" id="A0A853CJ46"/>
<dbReference type="GO" id="GO:0043720">
    <property type="term" value="F:3-keto-5-aminohexanoate cleavage activity"/>
    <property type="evidence" value="ECO:0007669"/>
    <property type="project" value="InterPro"/>
</dbReference>
<keyword evidence="4" id="KW-0862">Zinc</keyword>
<evidence type="ECO:0000256" key="4">
    <source>
        <dbReference type="ARBA" id="ARBA00022833"/>
    </source>
</evidence>
<sequence>MYFLDDSLFPENQEKLVITAAPYGPEWEPADFPEDIPLTMDQHVQQAVDCWNAGATVLHIHVRELDGKGSKRMSQFNELLGRLRLAVPDMILQVGGSISFAPEGDGAEAKWLSDDTRHMLAELDPKPDQVTIAINTSQMNIVELMTDSDIEGTSFQRPELYETYRNMEVPANPAWVEEHLRRLVANGIQPHFQLAHSAQLETVERMVRRGVYTGPLNITWVAIGGGFDGPNPYTMMEFIRRVPDGASLTLESIQRNVLPINAMALALGLHTRCGNEDTLWRKPGEKITSVAAIEQLVRIATELGREVATGKEAREIYKLDEHWGSTDEALAKLGYPPNRKPGQVGFLHHA</sequence>
<dbReference type="PANTHER" id="PTHR37418:SF2">
    <property type="entry name" value="3-KETO-5-AMINOHEXANOATE CLEAVAGE ENZYME"/>
    <property type="match status" value="1"/>
</dbReference>
<keyword evidence="6" id="KW-1185">Reference proteome</keyword>
<evidence type="ECO:0000313" key="5">
    <source>
        <dbReference type="EMBL" id="NYJ07567.1"/>
    </source>
</evidence>
<dbReference type="PANTHER" id="PTHR37418">
    <property type="entry name" value="3-KETO-5-AMINOHEXANOATE CLEAVAGE ENZYME-RELATED"/>
    <property type="match status" value="1"/>
</dbReference>
<accession>A0A853CJ46</accession>
<reference evidence="5 6" key="1">
    <citation type="submission" date="2020-07" db="EMBL/GenBank/DDBJ databases">
        <title>Sequencing the genomes of 1000 actinobacteria strains.</title>
        <authorList>
            <person name="Klenk H.-P."/>
        </authorList>
    </citation>
    <scope>NUCLEOTIDE SEQUENCE [LARGE SCALE GENOMIC DNA]</scope>
    <source>
        <strain evidence="5 6">DSM 104001</strain>
    </source>
</reference>
<dbReference type="Pfam" id="PF05853">
    <property type="entry name" value="BKACE"/>
    <property type="match status" value="1"/>
</dbReference>